<keyword evidence="3" id="KW-1185">Reference proteome</keyword>
<gene>
    <name evidence="1" type="ORF">NCTC10181_00682</name>
    <name evidence="2" type="ORF">NCTC10181_00957</name>
</gene>
<dbReference type="EMBL" id="LR215036">
    <property type="protein sequence ID" value="VEU75080.1"/>
    <property type="molecule type" value="Genomic_DNA"/>
</dbReference>
<reference evidence="1 3" key="1">
    <citation type="submission" date="2019-01" db="EMBL/GenBank/DDBJ databases">
        <authorList>
            <consortium name="Pathogen Informatics"/>
        </authorList>
    </citation>
    <scope>NUCLEOTIDE SEQUENCE [LARGE SCALE GENOMIC DNA]</scope>
    <source>
        <strain evidence="1 3">NCTC10181</strain>
    </source>
</reference>
<sequence>MKKFKINWTNRLFLHLEKISSFSLIKKVNKNLLFYSEKELERINYWIDNFLWDRFSKKALEILSYDATIETFKQITDILDEKSTDFEKWKKYIELKELKRRFKTSNKFNLV</sequence>
<dbReference type="KEGG" id="mcit:NCTC10181_00957"/>
<dbReference type="AlphaFoldDB" id="A0A449B2K5"/>
<organism evidence="1 3">
    <name type="scientific">Mycoplasmopsis citelli</name>
    <dbReference type="NCBI Taxonomy" id="171281"/>
    <lineage>
        <taxon>Bacteria</taxon>
        <taxon>Bacillati</taxon>
        <taxon>Mycoplasmatota</taxon>
        <taxon>Mycoplasmoidales</taxon>
        <taxon>Metamycoplasmataceae</taxon>
        <taxon>Mycoplasmopsis</taxon>
    </lineage>
</organism>
<dbReference type="KEGG" id="mcit:NCTC10181_00682"/>
<dbReference type="EMBL" id="LR215036">
    <property type="protein sequence ID" value="VEU74820.1"/>
    <property type="molecule type" value="Genomic_DNA"/>
</dbReference>
<proteinExistence type="predicted"/>
<dbReference type="RefSeq" id="WP_129725614.1">
    <property type="nucleotide sequence ID" value="NZ_LR215036.1"/>
</dbReference>
<dbReference type="Proteomes" id="UP000290985">
    <property type="component" value="Chromosome"/>
</dbReference>
<protein>
    <submittedName>
        <fullName evidence="1">Uncharacterized protein</fullName>
    </submittedName>
</protein>
<name>A0A449B2K5_9BACT</name>
<accession>A0A449B2K5</accession>
<evidence type="ECO:0000313" key="2">
    <source>
        <dbReference type="EMBL" id="VEU75080.1"/>
    </source>
</evidence>
<evidence type="ECO:0000313" key="3">
    <source>
        <dbReference type="Proteomes" id="UP000290985"/>
    </source>
</evidence>
<evidence type="ECO:0000313" key="1">
    <source>
        <dbReference type="EMBL" id="VEU74820.1"/>
    </source>
</evidence>